<dbReference type="InterPro" id="IPR007300">
    <property type="entry name" value="CidB/LrgB"/>
</dbReference>
<dbReference type="OrthoDB" id="9811701at2"/>
<evidence type="ECO:0000256" key="2">
    <source>
        <dbReference type="ARBA" id="ARBA00022692"/>
    </source>
</evidence>
<protein>
    <submittedName>
        <fullName evidence="6">Inner membrane protein yohK</fullName>
    </submittedName>
</protein>
<keyword evidence="7" id="KW-1185">Reference proteome</keyword>
<feature type="transmembrane region" description="Helical" evidence="5">
    <location>
        <begin position="98"/>
        <end position="131"/>
    </location>
</feature>
<feature type="transmembrane region" description="Helical" evidence="5">
    <location>
        <begin position="151"/>
        <end position="169"/>
    </location>
</feature>
<dbReference type="KEGG" id="piv:NCTC13079_00119"/>
<dbReference type="GO" id="GO:0016020">
    <property type="term" value="C:membrane"/>
    <property type="evidence" value="ECO:0007669"/>
    <property type="project" value="UniProtKB-SubCell"/>
</dbReference>
<feature type="transmembrane region" description="Helical" evidence="5">
    <location>
        <begin position="37"/>
        <end position="57"/>
    </location>
</feature>
<feature type="transmembrane region" description="Helical" evidence="5">
    <location>
        <begin position="6"/>
        <end position="25"/>
    </location>
</feature>
<dbReference type="AlphaFoldDB" id="A0A448UZS5"/>
<evidence type="ECO:0000313" key="6">
    <source>
        <dbReference type="EMBL" id="VEJ34374.1"/>
    </source>
</evidence>
<evidence type="ECO:0000313" key="7">
    <source>
        <dbReference type="Proteomes" id="UP000269544"/>
    </source>
</evidence>
<evidence type="ECO:0000256" key="3">
    <source>
        <dbReference type="ARBA" id="ARBA00022989"/>
    </source>
</evidence>
<feature type="transmembrane region" description="Helical" evidence="5">
    <location>
        <begin position="69"/>
        <end position="86"/>
    </location>
</feature>
<evidence type="ECO:0000256" key="1">
    <source>
        <dbReference type="ARBA" id="ARBA00004141"/>
    </source>
</evidence>
<comment type="subcellular location">
    <subcellularLocation>
        <location evidence="1">Membrane</location>
        <topology evidence="1">Multi-pass membrane protein</topology>
    </subcellularLocation>
</comment>
<evidence type="ECO:0000256" key="4">
    <source>
        <dbReference type="ARBA" id="ARBA00023136"/>
    </source>
</evidence>
<keyword evidence="4 5" id="KW-0472">Membrane</keyword>
<dbReference type="Pfam" id="PF04172">
    <property type="entry name" value="LrgB"/>
    <property type="match status" value="1"/>
</dbReference>
<gene>
    <name evidence="6" type="primary">yohK</name>
    <name evidence="6" type="ORF">NCTC13079_00119</name>
</gene>
<feature type="transmembrane region" description="Helical" evidence="5">
    <location>
        <begin position="208"/>
        <end position="233"/>
    </location>
</feature>
<organism evidence="6 7">
    <name type="scientific">Aedoeadaptatus ivorii</name>
    <dbReference type="NCBI Taxonomy" id="54006"/>
    <lineage>
        <taxon>Bacteria</taxon>
        <taxon>Bacillati</taxon>
        <taxon>Bacillota</taxon>
        <taxon>Tissierellia</taxon>
        <taxon>Tissierellales</taxon>
        <taxon>Peptoniphilaceae</taxon>
        <taxon>Aedoeadaptatus</taxon>
    </lineage>
</organism>
<accession>A0A448UZS5</accession>
<keyword evidence="3 5" id="KW-1133">Transmembrane helix</keyword>
<sequence>MSDILAVLIDTPLFGVLLTVAAFLSAERIVERLKRPYITNLFVSLLLLIGFLTLTGIDVASYQKGGDMITFLVGPMTLALGMPVYKQRHVLLANAVPILGGIFVGAVVALVSGFVLGTLVGLDASAILSILPKNTTTGIAQELIRTLGEDSALTIALVIVAGNTGYMAASNLYSLFGIRHPIARGVALGTASHAVGTKRALEMGETEGAVSSIAIGVTGIITTILLPIVLHLLS</sequence>
<dbReference type="PANTHER" id="PTHR30249">
    <property type="entry name" value="PUTATIVE SEROTONIN TRANSPORTER"/>
    <property type="match status" value="1"/>
</dbReference>
<name>A0A448UZS5_9FIRM</name>
<reference evidence="6 7" key="1">
    <citation type="submission" date="2018-12" db="EMBL/GenBank/DDBJ databases">
        <authorList>
            <consortium name="Pathogen Informatics"/>
        </authorList>
    </citation>
    <scope>NUCLEOTIDE SEQUENCE [LARGE SCALE GENOMIC DNA]</scope>
    <source>
        <strain evidence="6 7">NCTC13079</strain>
    </source>
</reference>
<dbReference type="Proteomes" id="UP000269544">
    <property type="component" value="Chromosome"/>
</dbReference>
<proteinExistence type="predicted"/>
<dbReference type="RefSeq" id="WP_126464604.1">
    <property type="nucleotide sequence ID" value="NZ_JAUSWF010000005.1"/>
</dbReference>
<keyword evidence="2 5" id="KW-0812">Transmembrane</keyword>
<evidence type="ECO:0000256" key="5">
    <source>
        <dbReference type="SAM" id="Phobius"/>
    </source>
</evidence>
<dbReference type="PANTHER" id="PTHR30249:SF0">
    <property type="entry name" value="PLASTIDAL GLYCOLATE_GLYCERATE TRANSLOCATOR 1, CHLOROPLASTIC"/>
    <property type="match status" value="1"/>
</dbReference>
<dbReference type="EMBL" id="LR134523">
    <property type="protein sequence ID" value="VEJ34374.1"/>
    <property type="molecule type" value="Genomic_DNA"/>
</dbReference>